<dbReference type="EMBL" id="MU157876">
    <property type="protein sequence ID" value="KAF9526074.1"/>
    <property type="molecule type" value="Genomic_DNA"/>
</dbReference>
<dbReference type="Proteomes" id="UP000807306">
    <property type="component" value="Unassembled WGS sequence"/>
</dbReference>
<evidence type="ECO:0008006" key="5">
    <source>
        <dbReference type="Google" id="ProtNLM"/>
    </source>
</evidence>
<organism evidence="3 4">
    <name type="scientific">Crepidotus variabilis</name>
    <dbReference type="NCBI Taxonomy" id="179855"/>
    <lineage>
        <taxon>Eukaryota</taxon>
        <taxon>Fungi</taxon>
        <taxon>Dikarya</taxon>
        <taxon>Basidiomycota</taxon>
        <taxon>Agaricomycotina</taxon>
        <taxon>Agaricomycetes</taxon>
        <taxon>Agaricomycetidae</taxon>
        <taxon>Agaricales</taxon>
        <taxon>Agaricineae</taxon>
        <taxon>Crepidotaceae</taxon>
        <taxon>Crepidotus</taxon>
    </lineage>
</organism>
<keyword evidence="4" id="KW-1185">Reference proteome</keyword>
<feature type="transmembrane region" description="Helical" evidence="2">
    <location>
        <begin position="251"/>
        <end position="275"/>
    </location>
</feature>
<dbReference type="PANTHER" id="PTHR41807">
    <property type="entry name" value="GLUTATHIONE TRANSFERASE 3"/>
    <property type="match status" value="1"/>
</dbReference>
<name>A0A9P6EC43_9AGAR</name>
<dbReference type="GO" id="GO:0016020">
    <property type="term" value="C:membrane"/>
    <property type="evidence" value="ECO:0007669"/>
    <property type="project" value="TreeGrafter"/>
</dbReference>
<evidence type="ECO:0000256" key="2">
    <source>
        <dbReference type="SAM" id="Phobius"/>
    </source>
</evidence>
<feature type="compositionally biased region" description="Polar residues" evidence="1">
    <location>
        <begin position="376"/>
        <end position="392"/>
    </location>
</feature>
<dbReference type="OrthoDB" id="5569309at2759"/>
<evidence type="ECO:0000313" key="3">
    <source>
        <dbReference type="EMBL" id="KAF9526074.1"/>
    </source>
</evidence>
<feature type="transmembrane region" description="Helical" evidence="2">
    <location>
        <begin position="201"/>
        <end position="220"/>
    </location>
</feature>
<dbReference type="InterPro" id="IPR038872">
    <property type="entry name" value="Put_GTT3"/>
</dbReference>
<dbReference type="AlphaFoldDB" id="A0A9P6EC43"/>
<feature type="region of interest" description="Disordered" evidence="1">
    <location>
        <begin position="74"/>
        <end position="104"/>
    </location>
</feature>
<keyword evidence="2" id="KW-0472">Membrane</keyword>
<keyword evidence="2" id="KW-1133">Transmembrane helix</keyword>
<evidence type="ECO:0000313" key="4">
    <source>
        <dbReference type="Proteomes" id="UP000807306"/>
    </source>
</evidence>
<protein>
    <recommendedName>
        <fullName evidence="5">SAP domain-containing protein</fullName>
    </recommendedName>
</protein>
<dbReference type="PANTHER" id="PTHR41807:SF1">
    <property type="entry name" value="GLUTATHIONE TRANSFERASE 3"/>
    <property type="match status" value="1"/>
</dbReference>
<feature type="region of interest" description="Disordered" evidence="1">
    <location>
        <begin position="376"/>
        <end position="398"/>
    </location>
</feature>
<keyword evidence="2" id="KW-0812">Transmembrane</keyword>
<comment type="caution">
    <text evidence="3">The sequence shown here is derived from an EMBL/GenBank/DDBJ whole genome shotgun (WGS) entry which is preliminary data.</text>
</comment>
<sequence length="398" mass="43737">MPPTVYSGSLQPKKKSELQEIALALKISDQGTKEEVVQRITKHLDVNQDALEDKPMFSGLYGRRRRSVQPQIIPPSRFAQPNTKEIPEKPRSSRPTVLESINETTPVKDLRHVSTLLKQTMSPIESTTPSPTTLQEPFAGDTPIAETIVSYVPAPAKSFIERIPKASEVTAAVQQFGHKEIQNGNQLLVNLRYFLSNSRNIWSVTTLIEMFYILATVIPWKTFEVPLSSQVDGPIYHLRYPPLGAFQTSTLWLVLLHWAIPTIFLPAFIGCIISFNPALAPNKSHQDNAPVAPLDPLTAAIIRLAAQFGYPYTSIAVKSDIVGLDVLGSNVRILSASVGLAFAFAEAISSAPQALAGRLSDDRSLVSSQRRSSYQEVDLSATPTRRAITSSGEPDEID</sequence>
<accession>A0A9P6EC43</accession>
<feature type="compositionally biased region" description="Polar residues" evidence="1">
    <location>
        <begin position="93"/>
        <end position="104"/>
    </location>
</feature>
<reference evidence="3" key="1">
    <citation type="submission" date="2020-11" db="EMBL/GenBank/DDBJ databases">
        <authorList>
            <consortium name="DOE Joint Genome Institute"/>
            <person name="Ahrendt S."/>
            <person name="Riley R."/>
            <person name="Andreopoulos W."/>
            <person name="Labutti K."/>
            <person name="Pangilinan J."/>
            <person name="Ruiz-Duenas F.J."/>
            <person name="Barrasa J.M."/>
            <person name="Sanchez-Garcia M."/>
            <person name="Camarero S."/>
            <person name="Miyauchi S."/>
            <person name="Serrano A."/>
            <person name="Linde D."/>
            <person name="Babiker R."/>
            <person name="Drula E."/>
            <person name="Ayuso-Fernandez I."/>
            <person name="Pacheco R."/>
            <person name="Padilla G."/>
            <person name="Ferreira P."/>
            <person name="Barriuso J."/>
            <person name="Kellner H."/>
            <person name="Castanera R."/>
            <person name="Alfaro M."/>
            <person name="Ramirez L."/>
            <person name="Pisabarro A.G."/>
            <person name="Kuo A."/>
            <person name="Tritt A."/>
            <person name="Lipzen A."/>
            <person name="He G."/>
            <person name="Yan M."/>
            <person name="Ng V."/>
            <person name="Cullen D."/>
            <person name="Martin F."/>
            <person name="Rosso M.-N."/>
            <person name="Henrissat B."/>
            <person name="Hibbett D."/>
            <person name="Martinez A.T."/>
            <person name="Grigoriev I.V."/>
        </authorList>
    </citation>
    <scope>NUCLEOTIDE SEQUENCE</scope>
    <source>
        <strain evidence="3">CBS 506.95</strain>
    </source>
</reference>
<proteinExistence type="predicted"/>
<evidence type="ECO:0000256" key="1">
    <source>
        <dbReference type="SAM" id="MobiDB-lite"/>
    </source>
</evidence>
<gene>
    <name evidence="3" type="ORF">CPB83DRAFT_795487</name>
</gene>